<keyword evidence="8" id="KW-1185">Reference proteome</keyword>
<evidence type="ECO:0000256" key="4">
    <source>
        <dbReference type="ARBA" id="ARBA00022989"/>
    </source>
</evidence>
<feature type="region of interest" description="Disordered" evidence="6">
    <location>
        <begin position="1"/>
        <end position="55"/>
    </location>
</feature>
<comment type="subcellular location">
    <subcellularLocation>
        <location evidence="1">Membrane</location>
        <topology evidence="1">Multi-pass membrane protein</topology>
    </subcellularLocation>
</comment>
<evidence type="ECO:0000256" key="5">
    <source>
        <dbReference type="ARBA" id="ARBA00023136"/>
    </source>
</evidence>
<protein>
    <submittedName>
        <fullName evidence="7">Uncharacterized protein</fullName>
    </submittedName>
</protein>
<keyword evidence="5" id="KW-0472">Membrane</keyword>
<organism evidence="7 8">
    <name type="scientific">Saguinus oedipus</name>
    <name type="common">Cotton-top tamarin</name>
    <name type="synonym">Oedipomidas oedipus</name>
    <dbReference type="NCBI Taxonomy" id="9490"/>
    <lineage>
        <taxon>Eukaryota</taxon>
        <taxon>Metazoa</taxon>
        <taxon>Chordata</taxon>
        <taxon>Craniata</taxon>
        <taxon>Vertebrata</taxon>
        <taxon>Euteleostomi</taxon>
        <taxon>Mammalia</taxon>
        <taxon>Eutheria</taxon>
        <taxon>Euarchontoglires</taxon>
        <taxon>Primates</taxon>
        <taxon>Haplorrhini</taxon>
        <taxon>Platyrrhini</taxon>
        <taxon>Cebidae</taxon>
        <taxon>Callitrichinae</taxon>
        <taxon>Saguinus</taxon>
    </lineage>
</organism>
<dbReference type="InterPro" id="IPR000175">
    <property type="entry name" value="Na/ntran_symport"/>
</dbReference>
<dbReference type="PANTHER" id="PTHR11616">
    <property type="entry name" value="SODIUM/CHLORIDE DEPENDENT TRANSPORTER"/>
    <property type="match status" value="1"/>
</dbReference>
<dbReference type="PROSITE" id="PS50267">
    <property type="entry name" value="NA_NEUROTRAN_SYMP_3"/>
    <property type="match status" value="1"/>
</dbReference>
<dbReference type="Pfam" id="PF00209">
    <property type="entry name" value="SNF"/>
    <property type="match status" value="1"/>
</dbReference>
<evidence type="ECO:0000313" key="8">
    <source>
        <dbReference type="Proteomes" id="UP001266305"/>
    </source>
</evidence>
<feature type="region of interest" description="Disordered" evidence="6">
    <location>
        <begin position="94"/>
        <end position="149"/>
    </location>
</feature>
<evidence type="ECO:0000256" key="1">
    <source>
        <dbReference type="ARBA" id="ARBA00004141"/>
    </source>
</evidence>
<dbReference type="SUPFAM" id="SSF161070">
    <property type="entry name" value="SNF-like"/>
    <property type="match status" value="1"/>
</dbReference>
<comment type="caution">
    <text evidence="7">The sequence shown here is derived from an EMBL/GenBank/DDBJ whole genome shotgun (WGS) entry which is preliminary data.</text>
</comment>
<evidence type="ECO:0000313" key="7">
    <source>
        <dbReference type="EMBL" id="KAK2091458.1"/>
    </source>
</evidence>
<evidence type="ECO:0000256" key="3">
    <source>
        <dbReference type="ARBA" id="ARBA00022692"/>
    </source>
</evidence>
<keyword evidence="4" id="KW-1133">Transmembrane helix</keyword>
<dbReference type="EMBL" id="JASSZA010000016">
    <property type="protein sequence ID" value="KAK2091458.1"/>
    <property type="molecule type" value="Genomic_DNA"/>
</dbReference>
<evidence type="ECO:0000256" key="6">
    <source>
        <dbReference type="SAM" id="MobiDB-lite"/>
    </source>
</evidence>
<feature type="compositionally biased region" description="Basic and acidic residues" evidence="6">
    <location>
        <begin position="125"/>
        <end position="142"/>
    </location>
</feature>
<evidence type="ECO:0000256" key="2">
    <source>
        <dbReference type="ARBA" id="ARBA00022448"/>
    </source>
</evidence>
<name>A0ABQ9U315_SAGOE</name>
<reference evidence="7 8" key="1">
    <citation type="submission" date="2023-05" db="EMBL/GenBank/DDBJ databases">
        <title>B98-5 Cell Line De Novo Hybrid Assembly: An Optical Mapping Approach.</title>
        <authorList>
            <person name="Kananen K."/>
            <person name="Auerbach J.A."/>
            <person name="Kautto E."/>
            <person name="Blachly J.S."/>
        </authorList>
    </citation>
    <scope>NUCLEOTIDE SEQUENCE [LARGE SCALE GENOMIC DNA]</scope>
    <source>
        <strain evidence="7">B95-8</strain>
        <tissue evidence="7">Cell line</tissue>
    </source>
</reference>
<dbReference type="InterPro" id="IPR037272">
    <property type="entry name" value="SNS_sf"/>
</dbReference>
<proteinExistence type="predicted"/>
<feature type="compositionally biased region" description="Basic and acidic residues" evidence="6">
    <location>
        <begin position="43"/>
        <end position="55"/>
    </location>
</feature>
<dbReference type="PANTHER" id="PTHR11616:SF124">
    <property type="entry name" value="SODIUM- AND CHLORIDE-DEPENDENT GABA TRANSPORTER 3"/>
    <property type="match status" value="1"/>
</dbReference>
<keyword evidence="3" id="KW-0812">Transmembrane</keyword>
<sequence>MTAEKALPLGNGKAAEETRESEAPGGGGGGGGSGGSGGAAAARDPRDKRDKAVHERGHWNNKVEFVLSVAGEIIGLGNVWRFPYLCYKNGGGEGERAPPARGGGEPGASTRPPPAPAWSGTEAQKNLDSRHLARELAPERGPPEPVRTRACQFAPEGSTCQRRDLPAFCPQHEVQTEAGEPLLWVPTLVFRAGDSWRL</sequence>
<keyword evidence="2" id="KW-0813">Transport</keyword>
<feature type="compositionally biased region" description="Gly residues" evidence="6">
    <location>
        <begin position="24"/>
        <end position="38"/>
    </location>
</feature>
<dbReference type="Proteomes" id="UP001266305">
    <property type="component" value="Unassembled WGS sequence"/>
</dbReference>
<accession>A0ABQ9U315</accession>
<gene>
    <name evidence="7" type="ORF">P7K49_030742</name>
</gene>